<evidence type="ECO:0000313" key="9">
    <source>
        <dbReference type="EMBL" id="QSG01957.1"/>
    </source>
</evidence>
<sequence length="244" mass="26503">MFERLREDVRTALETDPAAKTRREVITCYPGLQAVWLHRIAHALWSWGFHWLARLVSHLSRGLTNIEIHPAAEIGRRCFIDHGSGVVIGETAAIGDDVHMHHGCTLGGNSPYPEKRHPTLEDGVTLGANATLIGDITIGEDATVGAGAVVVEDVPPETTVTGVPAEPVERTGSTPANGVDRPDVRVESIGEDDIDGTAHGVLLDTDTPDPDRLLAEVDDALSELDQRKDELEALREDVERLRED</sequence>
<dbReference type="InterPro" id="IPR011004">
    <property type="entry name" value="Trimer_LpxA-like_sf"/>
</dbReference>
<dbReference type="GO" id="GO:0009001">
    <property type="term" value="F:serine O-acetyltransferase activity"/>
    <property type="evidence" value="ECO:0007669"/>
    <property type="project" value="UniProtKB-EC"/>
</dbReference>
<dbReference type="AlphaFoldDB" id="A0A897MN11"/>
<evidence type="ECO:0000313" key="10">
    <source>
        <dbReference type="Proteomes" id="UP000663586"/>
    </source>
</evidence>
<dbReference type="SUPFAM" id="SSF51161">
    <property type="entry name" value="Trimeric LpxA-like enzymes"/>
    <property type="match status" value="1"/>
</dbReference>
<feature type="compositionally biased region" description="Low complexity" evidence="8">
    <location>
        <begin position="157"/>
        <end position="166"/>
    </location>
</feature>
<keyword evidence="10" id="KW-1185">Reference proteome</keyword>
<feature type="coiled-coil region" evidence="7">
    <location>
        <begin position="214"/>
        <end position="244"/>
    </location>
</feature>
<gene>
    <name evidence="9" type="primary">cysE</name>
    <name evidence="9" type="ORF">AArcS_0733</name>
</gene>
<dbReference type="Gene3D" id="1.10.3130.10">
    <property type="entry name" value="serine acetyltransferase, domain 1"/>
    <property type="match status" value="1"/>
</dbReference>
<dbReference type="InterPro" id="IPR005881">
    <property type="entry name" value="Ser_O-AcTrfase"/>
</dbReference>
<evidence type="ECO:0000256" key="2">
    <source>
        <dbReference type="ARBA" id="ARBA00013266"/>
    </source>
</evidence>
<evidence type="ECO:0000256" key="3">
    <source>
        <dbReference type="ARBA" id="ARBA00022605"/>
    </source>
</evidence>
<proteinExistence type="inferred from homology"/>
<dbReference type="FunFam" id="2.160.10.10:FF:000007">
    <property type="entry name" value="Serine acetyltransferase"/>
    <property type="match status" value="1"/>
</dbReference>
<dbReference type="GO" id="GO:0006535">
    <property type="term" value="P:cysteine biosynthetic process from serine"/>
    <property type="evidence" value="ECO:0007669"/>
    <property type="project" value="InterPro"/>
</dbReference>
<evidence type="ECO:0000256" key="7">
    <source>
        <dbReference type="SAM" id="Coils"/>
    </source>
</evidence>
<keyword evidence="5" id="KW-0012">Acyltransferase</keyword>
<dbReference type="InterPro" id="IPR001451">
    <property type="entry name" value="Hexapep"/>
</dbReference>
<dbReference type="KEGG" id="hara:AArcS_0733"/>
<organism evidence="9 10">
    <name type="scientific">Natranaeroarchaeum sulfidigenes</name>
    <dbReference type="NCBI Taxonomy" id="2784880"/>
    <lineage>
        <taxon>Archaea</taxon>
        <taxon>Methanobacteriati</taxon>
        <taxon>Methanobacteriota</taxon>
        <taxon>Stenosarchaea group</taxon>
        <taxon>Halobacteria</taxon>
        <taxon>Halobacteriales</taxon>
        <taxon>Natronoarchaeaceae</taxon>
        <taxon>Natranaeroarchaeum</taxon>
    </lineage>
</organism>
<comment type="catalytic activity">
    <reaction evidence="6">
        <text>L-serine + acetyl-CoA = O-acetyl-L-serine + CoA</text>
        <dbReference type="Rhea" id="RHEA:24560"/>
        <dbReference type="ChEBI" id="CHEBI:33384"/>
        <dbReference type="ChEBI" id="CHEBI:57287"/>
        <dbReference type="ChEBI" id="CHEBI:57288"/>
        <dbReference type="ChEBI" id="CHEBI:58340"/>
        <dbReference type="EC" id="2.3.1.30"/>
    </reaction>
</comment>
<dbReference type="NCBIfam" id="TIGR01172">
    <property type="entry name" value="cysE"/>
    <property type="match status" value="1"/>
</dbReference>
<dbReference type="EMBL" id="CP064786">
    <property type="protein sequence ID" value="QSG01957.1"/>
    <property type="molecule type" value="Genomic_DNA"/>
</dbReference>
<name>A0A897MN11_9EURY</name>
<evidence type="ECO:0000256" key="8">
    <source>
        <dbReference type="SAM" id="MobiDB-lite"/>
    </source>
</evidence>
<dbReference type="GO" id="GO:0005737">
    <property type="term" value="C:cytoplasm"/>
    <property type="evidence" value="ECO:0007669"/>
    <property type="project" value="InterPro"/>
</dbReference>
<feature type="region of interest" description="Disordered" evidence="8">
    <location>
        <begin position="157"/>
        <end position="183"/>
    </location>
</feature>
<dbReference type="PIRSF" id="PIRSF000441">
    <property type="entry name" value="CysE"/>
    <property type="match status" value="1"/>
</dbReference>
<accession>A0A897MN11</accession>
<dbReference type="PANTHER" id="PTHR42811">
    <property type="entry name" value="SERINE ACETYLTRANSFERASE"/>
    <property type="match status" value="1"/>
</dbReference>
<keyword evidence="7" id="KW-0175">Coiled coil</keyword>
<evidence type="ECO:0000256" key="4">
    <source>
        <dbReference type="ARBA" id="ARBA00022679"/>
    </source>
</evidence>
<dbReference type="CDD" id="cd03354">
    <property type="entry name" value="LbH_SAT"/>
    <property type="match status" value="1"/>
</dbReference>
<dbReference type="EC" id="2.3.1.30" evidence="2"/>
<evidence type="ECO:0000256" key="5">
    <source>
        <dbReference type="ARBA" id="ARBA00023315"/>
    </source>
</evidence>
<keyword evidence="3" id="KW-0028">Amino-acid biosynthesis</keyword>
<protein>
    <recommendedName>
        <fullName evidence="2">serine O-acetyltransferase</fullName>
        <ecNumber evidence="2">2.3.1.30</ecNumber>
    </recommendedName>
</protein>
<comment type="similarity">
    <text evidence="1">Belongs to the transferase hexapeptide repeat family.</text>
</comment>
<reference evidence="9" key="1">
    <citation type="submission" date="2020-11" db="EMBL/GenBank/DDBJ databases">
        <title>Carbohydrate-dependent, anaerobic sulfur respiration: A novel catabolism in halophilic archaea.</title>
        <authorList>
            <person name="Sorokin D.Y."/>
            <person name="Messina E."/>
            <person name="Smedile F."/>
            <person name="La Cono V."/>
            <person name="Hallsworth J.E."/>
            <person name="Yakimov M.M."/>
        </authorList>
    </citation>
    <scope>NUCLEOTIDE SEQUENCE</scope>
    <source>
        <strain evidence="9">AArc-S</strain>
    </source>
</reference>
<dbReference type="NCBIfam" id="NF041874">
    <property type="entry name" value="EPS_EpsC"/>
    <property type="match status" value="1"/>
</dbReference>
<dbReference type="InterPro" id="IPR045304">
    <property type="entry name" value="LbH_SAT"/>
</dbReference>
<evidence type="ECO:0000256" key="6">
    <source>
        <dbReference type="ARBA" id="ARBA00049486"/>
    </source>
</evidence>
<dbReference type="InterPro" id="IPR018357">
    <property type="entry name" value="Hexapep_transf_CS"/>
</dbReference>
<dbReference type="InterPro" id="IPR053376">
    <property type="entry name" value="Serine_acetyltransferase"/>
</dbReference>
<dbReference type="Gene3D" id="2.160.10.10">
    <property type="entry name" value="Hexapeptide repeat proteins"/>
    <property type="match status" value="1"/>
</dbReference>
<evidence type="ECO:0000256" key="1">
    <source>
        <dbReference type="ARBA" id="ARBA00007274"/>
    </source>
</evidence>
<dbReference type="PROSITE" id="PS00101">
    <property type="entry name" value="HEXAPEP_TRANSFERASES"/>
    <property type="match status" value="1"/>
</dbReference>
<keyword evidence="4 9" id="KW-0808">Transferase</keyword>
<dbReference type="InterPro" id="IPR042122">
    <property type="entry name" value="Ser_AcTrfase_N_sf"/>
</dbReference>
<dbReference type="Pfam" id="PF00132">
    <property type="entry name" value="Hexapep"/>
    <property type="match status" value="1"/>
</dbReference>
<dbReference type="Proteomes" id="UP000663586">
    <property type="component" value="Chromosome"/>
</dbReference>